<evidence type="ECO:0000259" key="2">
    <source>
        <dbReference type="Pfam" id="PF20469"/>
    </source>
</evidence>
<dbReference type="PANTHER" id="PTHR43581">
    <property type="entry name" value="ATP/GTP PHOSPHATASE"/>
    <property type="match status" value="1"/>
</dbReference>
<dbReference type="Pfam" id="PF20469">
    <property type="entry name" value="OLD-like_TOPRIM"/>
    <property type="match status" value="1"/>
</dbReference>
<dbReference type="SUPFAM" id="SSF52540">
    <property type="entry name" value="P-loop containing nucleoside triphosphate hydrolases"/>
    <property type="match status" value="1"/>
</dbReference>
<gene>
    <name evidence="3" type="ORF">P4H66_30510</name>
</gene>
<dbReference type="RefSeq" id="WP_326091782.1">
    <property type="nucleotide sequence ID" value="NZ_JARLKZ010000034.1"/>
</dbReference>
<sequence>MKIKKVKIQNFKSFYGEFVLELSEGMNILVGNNEAGKSTILEAIHLALTGLLNGRQIKNELTQYYFNNTVVSEYLTKLEQGQSHELPHILIELYLSGDDIALLEGNGNSDRAKESGIALKICFDEKYQAEYEQLVIKGDVKTLPIEYYDLVWSTFARDIITPKSIPLKSAMIDSSSNRYQNGSDVYISRIVRDNLEPEDIVDISQAHRKMRDNFMGSESIQAINTKIQETAVLTGKKVELSVELLSKNAWENSLVTYLDDVPFHFVGKGEQCIVKTELALSHRRTREAAVILVEEPENHLSHTKLNQFISKIAGNQQDKQIIISTHSSFVANKLGLGNLILLNDKKAIKLNDLKKDTRGFFQKVAGYDTLRLILCKKAILVEGDSDELVVQKAYMVSNKGKLPIQDEIDVISVGTSFLRFLEIGVLLNKPLTVVTDNDGDVEAVKRKYSDYLGDNAKEDIKICFDPTVDEGDLLIGKNPFNYNTLEPKLLKINELSKFNTIFGTEHADIEEMQKYMKSHKTECALKIFETAESVVFPEYIADAIR</sequence>
<name>A0ABU6GWU1_9BACL</name>
<dbReference type="CDD" id="cd01026">
    <property type="entry name" value="TOPRIM_OLD"/>
    <property type="match status" value="1"/>
</dbReference>
<proteinExistence type="predicted"/>
<feature type="domain" description="Rad50/SbcC-type AAA" evidence="1">
    <location>
        <begin position="5"/>
        <end position="68"/>
    </location>
</feature>
<dbReference type="InterPro" id="IPR051396">
    <property type="entry name" value="Bact_Antivir_Def_Nuclease"/>
</dbReference>
<evidence type="ECO:0000259" key="1">
    <source>
        <dbReference type="Pfam" id="PF13476"/>
    </source>
</evidence>
<dbReference type="PANTHER" id="PTHR43581:SF4">
    <property type="entry name" value="ATP_GTP PHOSPHATASE"/>
    <property type="match status" value="1"/>
</dbReference>
<dbReference type="Gene3D" id="3.40.50.300">
    <property type="entry name" value="P-loop containing nucleotide triphosphate hydrolases"/>
    <property type="match status" value="1"/>
</dbReference>
<dbReference type="InterPro" id="IPR034139">
    <property type="entry name" value="TOPRIM_OLD"/>
</dbReference>
<dbReference type="Proteomes" id="UP001344632">
    <property type="component" value="Unassembled WGS sequence"/>
</dbReference>
<comment type="caution">
    <text evidence="3">The sequence shown here is derived from an EMBL/GenBank/DDBJ whole genome shotgun (WGS) entry which is preliminary data.</text>
</comment>
<organism evidence="3 4">
    <name type="scientific">Paenibacillus dokdonensis</name>
    <dbReference type="NCBI Taxonomy" id="2567944"/>
    <lineage>
        <taxon>Bacteria</taxon>
        <taxon>Bacillati</taxon>
        <taxon>Bacillota</taxon>
        <taxon>Bacilli</taxon>
        <taxon>Bacillales</taxon>
        <taxon>Paenibacillaceae</taxon>
        <taxon>Paenibacillus</taxon>
    </lineage>
</organism>
<dbReference type="Pfam" id="PF13476">
    <property type="entry name" value="AAA_23"/>
    <property type="match status" value="1"/>
</dbReference>
<evidence type="ECO:0000313" key="4">
    <source>
        <dbReference type="Proteomes" id="UP001344632"/>
    </source>
</evidence>
<dbReference type="EMBL" id="JARLKZ010000034">
    <property type="protein sequence ID" value="MEC0244149.1"/>
    <property type="molecule type" value="Genomic_DNA"/>
</dbReference>
<dbReference type="InterPro" id="IPR038729">
    <property type="entry name" value="Rad50/SbcC_AAA"/>
</dbReference>
<accession>A0ABU6GWU1</accession>
<reference evidence="3 4" key="1">
    <citation type="submission" date="2023-03" db="EMBL/GenBank/DDBJ databases">
        <title>Bacillus Genome Sequencing.</title>
        <authorList>
            <person name="Dunlap C."/>
        </authorList>
    </citation>
    <scope>NUCLEOTIDE SEQUENCE [LARGE SCALE GENOMIC DNA]</scope>
    <source>
        <strain evidence="3 4">BD-525</strain>
    </source>
</reference>
<protein>
    <submittedName>
        <fullName evidence="3">AAA family ATPase</fullName>
    </submittedName>
</protein>
<evidence type="ECO:0000313" key="3">
    <source>
        <dbReference type="EMBL" id="MEC0244149.1"/>
    </source>
</evidence>
<dbReference type="InterPro" id="IPR027417">
    <property type="entry name" value="P-loop_NTPase"/>
</dbReference>
<feature type="domain" description="OLD protein-like TOPRIM" evidence="2">
    <location>
        <begin position="374"/>
        <end position="438"/>
    </location>
</feature>
<keyword evidence="4" id="KW-1185">Reference proteome</keyword>